<dbReference type="PANTHER" id="PTHR43557">
    <property type="entry name" value="APOPTOSIS-INDUCING FACTOR 1"/>
    <property type="match status" value="1"/>
</dbReference>
<keyword evidence="2" id="KW-0285">Flavoprotein</keyword>
<organism evidence="7 8">
    <name type="scientific">Oceanococcus atlanticus</name>
    <dbReference type="NCBI Taxonomy" id="1317117"/>
    <lineage>
        <taxon>Bacteria</taxon>
        <taxon>Pseudomonadati</taxon>
        <taxon>Pseudomonadota</taxon>
        <taxon>Gammaproteobacteria</taxon>
        <taxon>Chromatiales</taxon>
        <taxon>Oceanococcaceae</taxon>
        <taxon>Oceanococcus</taxon>
    </lineage>
</organism>
<keyword evidence="4" id="KW-0560">Oxidoreductase</keyword>
<dbReference type="InterPro" id="IPR016156">
    <property type="entry name" value="FAD/NAD-linked_Rdtase_dimer_sf"/>
</dbReference>
<accession>A0A1Y1SGJ9</accession>
<dbReference type="GO" id="GO:0016651">
    <property type="term" value="F:oxidoreductase activity, acting on NAD(P)H"/>
    <property type="evidence" value="ECO:0007669"/>
    <property type="project" value="TreeGrafter"/>
</dbReference>
<dbReference type="SUPFAM" id="SSF55424">
    <property type="entry name" value="FAD/NAD-linked reductases, dimerisation (C-terminal) domain"/>
    <property type="match status" value="1"/>
</dbReference>
<dbReference type="InterPro" id="IPR023753">
    <property type="entry name" value="FAD/NAD-binding_dom"/>
</dbReference>
<keyword evidence="8" id="KW-1185">Reference proteome</keyword>
<evidence type="ECO:0000313" key="7">
    <source>
        <dbReference type="EMBL" id="ORE88510.1"/>
    </source>
</evidence>
<comment type="cofactor">
    <cofactor evidence="1">
        <name>FAD</name>
        <dbReference type="ChEBI" id="CHEBI:57692"/>
    </cofactor>
</comment>
<dbReference type="Pfam" id="PF07992">
    <property type="entry name" value="Pyr_redox_2"/>
    <property type="match status" value="1"/>
</dbReference>
<evidence type="ECO:0000259" key="5">
    <source>
        <dbReference type="Pfam" id="PF07992"/>
    </source>
</evidence>
<dbReference type="STRING" id="1317117.ATO7_01505"/>
<dbReference type="AlphaFoldDB" id="A0A1Y1SGJ9"/>
<dbReference type="InterPro" id="IPR028202">
    <property type="entry name" value="Reductase_C"/>
</dbReference>
<gene>
    <name evidence="7" type="ORF">ATO7_01505</name>
</gene>
<evidence type="ECO:0000256" key="2">
    <source>
        <dbReference type="ARBA" id="ARBA00022630"/>
    </source>
</evidence>
<dbReference type="GO" id="GO:0005737">
    <property type="term" value="C:cytoplasm"/>
    <property type="evidence" value="ECO:0007669"/>
    <property type="project" value="TreeGrafter"/>
</dbReference>
<comment type="caution">
    <text evidence="7">The sequence shown here is derived from an EMBL/GenBank/DDBJ whole genome shotgun (WGS) entry which is preliminary data.</text>
</comment>
<dbReference type="PRINTS" id="PR00368">
    <property type="entry name" value="FADPNR"/>
</dbReference>
<feature type="domain" description="Reductase C-terminal" evidence="6">
    <location>
        <begin position="320"/>
        <end position="403"/>
    </location>
</feature>
<proteinExistence type="predicted"/>
<sequence length="406" mass="43087">MSTDNIVIVGGGQAGATLAQELRKLGFEGGLTIIGEEPQLPYRRPPLSKAYLAGEASEESLYVMKAPILEKNNVSFRGGVRATQIDRDNKTLTLDNGETLNWDKLALTTGGRARPLPVQGADAQNVFELRSVADVDAIRPHCQAGKRAVIIGGGFIGLEVAAVARKLGVEVSVLEGLPRVLARVTAPQVSEFFETVHRDAGVDLRTGAAVTAIEGNPVSHVVLESGEKLAADFVVVGIGLIPNTELASMAGLEVDNGIVVDAQARTSDPNVVAAGDCTNLPSAFYNRRIRLESVNNAMEQARTAAATLLGQDKTYDAVPWFWSDQYDLKLQMVGLSEGYDNTVLRGDPATRSFSLFYLKDGVVIAADAVSQPKDFMAAKKLVAARAAPDPEALGNPDQALADLIPA</sequence>
<dbReference type="Gene3D" id="3.30.390.30">
    <property type="match status" value="1"/>
</dbReference>
<dbReference type="EMBL" id="AQQV01000001">
    <property type="protein sequence ID" value="ORE88510.1"/>
    <property type="molecule type" value="Genomic_DNA"/>
</dbReference>
<dbReference type="RefSeq" id="WP_083559142.1">
    <property type="nucleotide sequence ID" value="NZ_AQQV01000001.1"/>
</dbReference>
<dbReference type="InterPro" id="IPR050446">
    <property type="entry name" value="FAD-oxidoreductase/Apoptosis"/>
</dbReference>
<dbReference type="SUPFAM" id="SSF51905">
    <property type="entry name" value="FAD/NAD(P)-binding domain"/>
    <property type="match status" value="1"/>
</dbReference>
<dbReference type="Gene3D" id="3.50.50.60">
    <property type="entry name" value="FAD/NAD(P)-binding domain"/>
    <property type="match status" value="2"/>
</dbReference>
<evidence type="ECO:0000256" key="4">
    <source>
        <dbReference type="ARBA" id="ARBA00023002"/>
    </source>
</evidence>
<protein>
    <submittedName>
        <fullName evidence="7">FAD-dependent pyridine nucleotide-disulfide oxidoreductase</fullName>
    </submittedName>
</protein>
<dbReference type="OrthoDB" id="9808980at2"/>
<dbReference type="PANTHER" id="PTHR43557:SF2">
    <property type="entry name" value="RIESKE DOMAIN-CONTAINING PROTEIN-RELATED"/>
    <property type="match status" value="1"/>
</dbReference>
<dbReference type="Pfam" id="PF14759">
    <property type="entry name" value="Reductase_C"/>
    <property type="match status" value="1"/>
</dbReference>
<evidence type="ECO:0000313" key="8">
    <source>
        <dbReference type="Proteomes" id="UP000192342"/>
    </source>
</evidence>
<evidence type="ECO:0000256" key="3">
    <source>
        <dbReference type="ARBA" id="ARBA00022827"/>
    </source>
</evidence>
<reference evidence="7 8" key="1">
    <citation type="submission" date="2013-04" db="EMBL/GenBank/DDBJ databases">
        <title>Oceanococcus atlanticus 22II-S10r2 Genome Sequencing.</title>
        <authorList>
            <person name="Lai Q."/>
            <person name="Li G."/>
            <person name="Shao Z."/>
        </authorList>
    </citation>
    <scope>NUCLEOTIDE SEQUENCE [LARGE SCALE GENOMIC DNA]</scope>
    <source>
        <strain evidence="7 8">22II-S10r2</strain>
    </source>
</reference>
<dbReference type="Proteomes" id="UP000192342">
    <property type="component" value="Unassembled WGS sequence"/>
</dbReference>
<evidence type="ECO:0000259" key="6">
    <source>
        <dbReference type="Pfam" id="PF14759"/>
    </source>
</evidence>
<name>A0A1Y1SGJ9_9GAMM</name>
<dbReference type="InterPro" id="IPR036188">
    <property type="entry name" value="FAD/NAD-bd_sf"/>
</dbReference>
<evidence type="ECO:0000256" key="1">
    <source>
        <dbReference type="ARBA" id="ARBA00001974"/>
    </source>
</evidence>
<keyword evidence="3" id="KW-0274">FAD</keyword>
<feature type="domain" description="FAD/NAD(P)-binding" evidence="5">
    <location>
        <begin position="5"/>
        <end position="301"/>
    </location>
</feature>
<dbReference type="PRINTS" id="PR00411">
    <property type="entry name" value="PNDRDTASEI"/>
</dbReference>